<proteinExistence type="predicted"/>
<organism evidence="1 2">
    <name type="scientific">Seminavis robusta</name>
    <dbReference type="NCBI Taxonomy" id="568900"/>
    <lineage>
        <taxon>Eukaryota</taxon>
        <taxon>Sar</taxon>
        <taxon>Stramenopiles</taxon>
        <taxon>Ochrophyta</taxon>
        <taxon>Bacillariophyta</taxon>
        <taxon>Bacillariophyceae</taxon>
        <taxon>Bacillariophycidae</taxon>
        <taxon>Naviculales</taxon>
        <taxon>Naviculaceae</taxon>
        <taxon>Seminavis</taxon>
    </lineage>
</organism>
<evidence type="ECO:0000313" key="1">
    <source>
        <dbReference type="EMBL" id="CAB9529488.1"/>
    </source>
</evidence>
<evidence type="ECO:0000313" key="2">
    <source>
        <dbReference type="Proteomes" id="UP001153069"/>
    </source>
</evidence>
<protein>
    <submittedName>
        <fullName evidence="1">Uncharacterized protein</fullName>
    </submittedName>
</protein>
<dbReference type="AlphaFoldDB" id="A0A9N8EZ47"/>
<dbReference type="OrthoDB" id="414322at2759"/>
<comment type="caution">
    <text evidence="1">The sequence shown here is derived from an EMBL/GenBank/DDBJ whole genome shotgun (WGS) entry which is preliminary data.</text>
</comment>
<dbReference type="EMBL" id="CAICTM010002516">
    <property type="protein sequence ID" value="CAB9529488.1"/>
    <property type="molecule type" value="Genomic_DNA"/>
</dbReference>
<reference evidence="1" key="1">
    <citation type="submission" date="2020-06" db="EMBL/GenBank/DDBJ databases">
        <authorList>
            <consortium name="Plant Systems Biology data submission"/>
        </authorList>
    </citation>
    <scope>NUCLEOTIDE SEQUENCE</scope>
    <source>
        <strain evidence="1">D6</strain>
    </source>
</reference>
<gene>
    <name evidence="1" type="ORF">SEMRO_2518_G330050.1</name>
</gene>
<name>A0A9N8EZ47_9STRA</name>
<sequence length="212" mass="24506">MTSRSGLKNSVHVQYHPNVQVLVSLVHLQHISNTLRMAIQQVTTEFVHIMEHDFPFTREIDHQLLVNALRDVPELRIIRFSMRLNGAPQNRVGIAGLAGCAHNLTYDGMYFHLAMWSNNNHFTTRAYYEWLLEEIGPVPHAPKAPIMTHQTKNCTLYGQYMYGPPTEGWHLYHIDGKSESYKRTFRFNNHKRCPKSTADVPSSVLPWVRCPI</sequence>
<accession>A0A9N8EZ47</accession>
<dbReference type="Proteomes" id="UP001153069">
    <property type="component" value="Unassembled WGS sequence"/>
</dbReference>
<keyword evidence="2" id="KW-1185">Reference proteome</keyword>